<feature type="region of interest" description="Disordered" evidence="1">
    <location>
        <begin position="96"/>
        <end position="127"/>
    </location>
</feature>
<evidence type="ECO:0000313" key="3">
    <source>
        <dbReference type="EMBL" id="KAF8693775.1"/>
    </source>
</evidence>
<dbReference type="InterPro" id="IPR044736">
    <property type="entry name" value="Gid1/RanBPM/SPLA_SPRY"/>
</dbReference>
<feature type="compositionally biased region" description="Polar residues" evidence="1">
    <location>
        <begin position="106"/>
        <end position="125"/>
    </location>
</feature>
<keyword evidence="2" id="KW-0812">Transmembrane</keyword>
<dbReference type="EMBL" id="JACEFO010001924">
    <property type="protein sequence ID" value="KAF8693775.1"/>
    <property type="molecule type" value="Genomic_DNA"/>
</dbReference>
<proteinExistence type="predicted"/>
<dbReference type="AlphaFoldDB" id="A0A835BI99"/>
<keyword evidence="4" id="KW-1185">Reference proteome</keyword>
<gene>
    <name evidence="3" type="ORF">HU200_039198</name>
</gene>
<keyword evidence="2" id="KW-1133">Transmembrane helix</keyword>
<sequence length="730" mass="79468">MEGLAVADRRIDLHWHQIDLSQHQIERCRRRIELCSRRIMPTIMPPFKARRSELARRGELLPSAAQEILNPIRFQPLLVCRCPFWLCRSALRSSTARRPSTKPRSKNATTKSTQKESTGPRTLTPKSIVGDHVRVHLSRQGRTRAMAALWLRLLLAVGLPIAALVAFVFLLYRRRTLPRNAPPDLPEVAPAAGADPPTASPGLAKLNMRYTAASGRVGLRFQPLHQHQHHHHHHARFDVRHRAAGAQSQQGAFQWAEHPRLVTEAAENGWAQFVFSVAPPQRTKSNSSSPLWGTCPICDAGTSRDMADAAAWELPTGSSERMQAVRLNPSSAAAAASSTKKRLPSPLRGDTDAGNNNPNPNALCIARMSLPLPGPPLAGAPFPQEAYLEITIIYLNTKRPEWSASRASRRGKDGSTSESDRVKLISFAPDAAKDPVVQENRAAEQEKQRHLVMSLGLAVASAAPARPSLAGTYASSIGFHSNGAVYLDGMKLVYESEKSSWAGVDKVVGCGFEPSKRKVFFTVDGQLVHAVSCNAEAFSSPLYPVLASSFDVMALVNLGQGKFRYAPANARRTANPCFVRAASGVDARGGGGSGSMGLDFDDSGELFSMGRVDSGWMETLRMAKSRKESVAGSGAASVGDPEGESDLLINSGDRHETDRCDISMASSDVSFHVLICRPRPTAPQTFSWFFCERGIEVSPRALMSISAACRILLLEGEGLVQPCLHSFFFR</sequence>
<name>A0A835BI99_9POAL</name>
<dbReference type="Gene3D" id="2.60.120.920">
    <property type="match status" value="1"/>
</dbReference>
<dbReference type="CDD" id="cd12885">
    <property type="entry name" value="SPRY_RanBP_like"/>
    <property type="match status" value="1"/>
</dbReference>
<organism evidence="3 4">
    <name type="scientific">Digitaria exilis</name>
    <dbReference type="NCBI Taxonomy" id="1010633"/>
    <lineage>
        <taxon>Eukaryota</taxon>
        <taxon>Viridiplantae</taxon>
        <taxon>Streptophyta</taxon>
        <taxon>Embryophyta</taxon>
        <taxon>Tracheophyta</taxon>
        <taxon>Spermatophyta</taxon>
        <taxon>Magnoliopsida</taxon>
        <taxon>Liliopsida</taxon>
        <taxon>Poales</taxon>
        <taxon>Poaceae</taxon>
        <taxon>PACMAD clade</taxon>
        <taxon>Panicoideae</taxon>
        <taxon>Panicodae</taxon>
        <taxon>Paniceae</taxon>
        <taxon>Anthephorinae</taxon>
        <taxon>Digitaria</taxon>
    </lineage>
</organism>
<protein>
    <recommendedName>
        <fullName evidence="5">SPRY domain-containing protein</fullName>
    </recommendedName>
</protein>
<accession>A0A835BI99</accession>
<dbReference type="Proteomes" id="UP000636709">
    <property type="component" value="Unassembled WGS sequence"/>
</dbReference>
<comment type="caution">
    <text evidence="3">The sequence shown here is derived from an EMBL/GenBank/DDBJ whole genome shotgun (WGS) entry which is preliminary data.</text>
</comment>
<feature type="region of interest" description="Disordered" evidence="1">
    <location>
        <begin position="184"/>
        <end position="203"/>
    </location>
</feature>
<dbReference type="OrthoDB" id="258495at2759"/>
<keyword evidence="2" id="KW-0472">Membrane</keyword>
<feature type="region of interest" description="Disordered" evidence="1">
    <location>
        <begin position="327"/>
        <end position="360"/>
    </location>
</feature>
<evidence type="ECO:0000313" key="4">
    <source>
        <dbReference type="Proteomes" id="UP000636709"/>
    </source>
</evidence>
<feature type="transmembrane region" description="Helical" evidence="2">
    <location>
        <begin position="149"/>
        <end position="172"/>
    </location>
</feature>
<evidence type="ECO:0008006" key="5">
    <source>
        <dbReference type="Google" id="ProtNLM"/>
    </source>
</evidence>
<evidence type="ECO:0000256" key="2">
    <source>
        <dbReference type="SAM" id="Phobius"/>
    </source>
</evidence>
<evidence type="ECO:0000256" key="1">
    <source>
        <dbReference type="SAM" id="MobiDB-lite"/>
    </source>
</evidence>
<dbReference type="InterPro" id="IPR043136">
    <property type="entry name" value="B30.2/SPRY_sf"/>
</dbReference>
<reference evidence="3" key="1">
    <citation type="submission" date="2020-07" db="EMBL/GenBank/DDBJ databases">
        <title>Genome sequence and genetic diversity analysis of an under-domesticated orphan crop, white fonio (Digitaria exilis).</title>
        <authorList>
            <person name="Bennetzen J.L."/>
            <person name="Chen S."/>
            <person name="Ma X."/>
            <person name="Wang X."/>
            <person name="Yssel A.E.J."/>
            <person name="Chaluvadi S.R."/>
            <person name="Johnson M."/>
            <person name="Gangashetty P."/>
            <person name="Hamidou F."/>
            <person name="Sanogo M.D."/>
            <person name="Zwaenepoel A."/>
            <person name="Wallace J."/>
            <person name="Van De Peer Y."/>
            <person name="Van Deynze A."/>
        </authorList>
    </citation>
    <scope>NUCLEOTIDE SEQUENCE</scope>
    <source>
        <tissue evidence="3">Leaves</tissue>
    </source>
</reference>